<keyword evidence="3" id="KW-1133">Transmembrane helix</keyword>
<evidence type="ECO:0000256" key="3">
    <source>
        <dbReference type="ARBA" id="ARBA00022989"/>
    </source>
</evidence>
<feature type="domain" description="CHASE" evidence="6">
    <location>
        <begin position="265"/>
        <end position="406"/>
    </location>
</feature>
<comment type="caution">
    <text evidence="7">The sequence shown here is derived from an EMBL/GenBank/DDBJ whole genome shotgun (WGS) entry which is preliminary data.</text>
</comment>
<comment type="subcellular location">
    <subcellularLocation>
        <location evidence="1">Membrane</location>
    </subcellularLocation>
</comment>
<feature type="region of interest" description="Disordered" evidence="5">
    <location>
        <begin position="27"/>
        <end position="47"/>
    </location>
</feature>
<evidence type="ECO:0000256" key="2">
    <source>
        <dbReference type="ARBA" id="ARBA00022692"/>
    </source>
</evidence>
<accession>A0ABN9V0Z4</accession>
<dbReference type="Pfam" id="PF03924">
    <property type="entry name" value="CHASE"/>
    <property type="match status" value="1"/>
</dbReference>
<gene>
    <name evidence="7" type="ORF">PCOR1329_LOCUS53539</name>
</gene>
<evidence type="ECO:0000256" key="1">
    <source>
        <dbReference type="ARBA" id="ARBA00004370"/>
    </source>
</evidence>
<sequence length="566" mass="62980">QVPRGLPAPPFPPLALRLNRCFEARARGHGARGPTRSTSGGGGAACRGPRPTMAKVGPAPHTATGAGSALPSARAGKARECRLPCCARWLIMRRVSHFGKVSIVAALVTLSLAFVKFHLSLEAEEEQALATLGNTAKTVANALRLQMESDLWVLDSVANLWHLDSQLSRHEFRQYVLSPYFMPKLTAMRTVILVHRVQAQHRDLYEMDPESVEVREDCCNGTAYDIPSEGLYCRDSAKNQCRITGEPRLHITAAFPQPEGGKPEVMPASVDDPEHLVVWYQEPLELNPGPTGFDLGSLASRRVGFEESTETGRKAFTKRLLRQFATVPEYGMLVWNNVFTDNAAFGNSSLLQGAPIFTKAEVEQQGKEPYAIGSVVAVYTLQHMLTGLIENVFGRELEDTRLYLFDERPTTGESERLLAIYDAQMTKAEVGNLVVEMGEMHRDEIIAQTEHTQLNRFLICDGYMSLSVAVAPKRNYFRHRVSNVPHFILAITLVMIMISQLERWCGHPFIVSQHGLVRELIEKRLMQHLNLRLPAGMKCEDYICDGQPDTDGDADGRDRGFDFVTP</sequence>
<organism evidence="7 8">
    <name type="scientific">Prorocentrum cordatum</name>
    <dbReference type="NCBI Taxonomy" id="2364126"/>
    <lineage>
        <taxon>Eukaryota</taxon>
        <taxon>Sar</taxon>
        <taxon>Alveolata</taxon>
        <taxon>Dinophyceae</taxon>
        <taxon>Prorocentrales</taxon>
        <taxon>Prorocentraceae</taxon>
        <taxon>Prorocentrum</taxon>
    </lineage>
</organism>
<evidence type="ECO:0000256" key="4">
    <source>
        <dbReference type="ARBA" id="ARBA00023136"/>
    </source>
</evidence>
<evidence type="ECO:0000313" key="7">
    <source>
        <dbReference type="EMBL" id="CAK0866339.1"/>
    </source>
</evidence>
<protein>
    <recommendedName>
        <fullName evidence="6">CHASE domain-containing protein</fullName>
    </recommendedName>
</protein>
<dbReference type="Proteomes" id="UP001189429">
    <property type="component" value="Unassembled WGS sequence"/>
</dbReference>
<dbReference type="Gene3D" id="3.30.450.350">
    <property type="entry name" value="CHASE domain"/>
    <property type="match status" value="1"/>
</dbReference>
<reference evidence="7" key="1">
    <citation type="submission" date="2023-10" db="EMBL/GenBank/DDBJ databases">
        <authorList>
            <person name="Chen Y."/>
            <person name="Shah S."/>
            <person name="Dougan E. K."/>
            <person name="Thang M."/>
            <person name="Chan C."/>
        </authorList>
    </citation>
    <scope>NUCLEOTIDE SEQUENCE [LARGE SCALE GENOMIC DNA]</scope>
</reference>
<keyword evidence="4" id="KW-0472">Membrane</keyword>
<feature type="non-terminal residue" evidence="7">
    <location>
        <position position="1"/>
    </location>
</feature>
<keyword evidence="8" id="KW-1185">Reference proteome</keyword>
<name>A0ABN9V0Z4_9DINO</name>
<dbReference type="EMBL" id="CAUYUJ010016527">
    <property type="protein sequence ID" value="CAK0866339.1"/>
    <property type="molecule type" value="Genomic_DNA"/>
</dbReference>
<proteinExistence type="predicted"/>
<evidence type="ECO:0000256" key="5">
    <source>
        <dbReference type="SAM" id="MobiDB-lite"/>
    </source>
</evidence>
<evidence type="ECO:0000259" key="6">
    <source>
        <dbReference type="PROSITE" id="PS50839"/>
    </source>
</evidence>
<evidence type="ECO:0000313" key="8">
    <source>
        <dbReference type="Proteomes" id="UP001189429"/>
    </source>
</evidence>
<dbReference type="InterPro" id="IPR042240">
    <property type="entry name" value="CHASE_sf"/>
</dbReference>
<dbReference type="PROSITE" id="PS50839">
    <property type="entry name" value="CHASE"/>
    <property type="match status" value="1"/>
</dbReference>
<dbReference type="InterPro" id="IPR006189">
    <property type="entry name" value="CHASE_dom"/>
</dbReference>
<keyword evidence="2" id="KW-0812">Transmembrane</keyword>